<feature type="signal peptide" evidence="2">
    <location>
        <begin position="1"/>
        <end position="26"/>
    </location>
</feature>
<dbReference type="AlphaFoldDB" id="A0A6I3T1P4"/>
<reference evidence="6" key="2">
    <citation type="journal article" date="2019" name="Int. J. Syst. Evol. Microbiol.">
        <title>The Global Catalogue of Microorganisms (GCM) 10K type strain sequencing project: providing services to taxonomists for standard genome sequencing and annotation.</title>
        <authorList>
            <consortium name="The Broad Institute Genomics Platform"/>
            <consortium name="The Broad Institute Genome Sequencing Center for Infectious Disease"/>
            <person name="Wu L."/>
            <person name="Ma J."/>
        </authorList>
    </citation>
    <scope>NUCLEOTIDE SEQUENCE [LARGE SCALE GENOMIC DNA]</scope>
    <source>
        <strain evidence="6">CGMCC 1.15931</strain>
    </source>
</reference>
<reference evidence="4 5" key="3">
    <citation type="submission" date="2019-11" db="EMBL/GenBank/DDBJ databases">
        <title>Type strains purchased from KCTC, JCM and DSMZ.</title>
        <authorList>
            <person name="Lu H."/>
        </authorList>
    </citation>
    <scope>NUCLEOTIDE SEQUENCE [LARGE SCALE GENOMIC DNA]</scope>
    <source>
        <strain evidence="4 5">KCTC 52429</strain>
    </source>
</reference>
<evidence type="ECO:0000256" key="1">
    <source>
        <dbReference type="SAM" id="MobiDB-lite"/>
    </source>
</evidence>
<accession>A0A6I3T1P4</accession>
<keyword evidence="2" id="KW-0732">Signal</keyword>
<evidence type="ECO:0000313" key="4">
    <source>
        <dbReference type="EMBL" id="MTV54805.1"/>
    </source>
</evidence>
<feature type="chain" id="PRO_5026322807" evidence="2">
    <location>
        <begin position="27"/>
        <end position="151"/>
    </location>
</feature>
<evidence type="ECO:0000256" key="2">
    <source>
        <dbReference type="SAM" id="SignalP"/>
    </source>
</evidence>
<keyword evidence="6" id="KW-1185">Reference proteome</keyword>
<protein>
    <submittedName>
        <fullName evidence="4">Uncharacterized protein</fullName>
    </submittedName>
</protein>
<feature type="compositionally biased region" description="Polar residues" evidence="1">
    <location>
        <begin position="42"/>
        <end position="53"/>
    </location>
</feature>
<evidence type="ECO:0000313" key="3">
    <source>
        <dbReference type="EMBL" id="GGB84694.1"/>
    </source>
</evidence>
<comment type="caution">
    <text evidence="4">The sequence shown here is derived from an EMBL/GenBank/DDBJ whole genome shotgun (WGS) entry which is preliminary data.</text>
</comment>
<evidence type="ECO:0000313" key="5">
    <source>
        <dbReference type="Proteomes" id="UP000430634"/>
    </source>
</evidence>
<feature type="region of interest" description="Disordered" evidence="1">
    <location>
        <begin position="35"/>
        <end position="151"/>
    </location>
</feature>
<dbReference type="Proteomes" id="UP000430634">
    <property type="component" value="Unassembled WGS sequence"/>
</dbReference>
<reference evidence="3" key="1">
    <citation type="journal article" date="2014" name="Int. J. Syst. Evol. Microbiol.">
        <title>Complete genome of a new Firmicutes species belonging to the dominant human colonic microbiota ('Ruminococcus bicirculans') reveals two chromosomes and a selective capacity to utilize plant glucans.</title>
        <authorList>
            <consortium name="NISC Comparative Sequencing Program"/>
            <person name="Wegmann U."/>
            <person name="Louis P."/>
            <person name="Goesmann A."/>
            <person name="Henrissat B."/>
            <person name="Duncan S.H."/>
            <person name="Flint H.J."/>
        </authorList>
    </citation>
    <scope>NUCLEOTIDE SEQUENCE</scope>
    <source>
        <strain evidence="3">CGMCC 1.15931</strain>
    </source>
</reference>
<feature type="compositionally biased region" description="Polar residues" evidence="1">
    <location>
        <begin position="137"/>
        <end position="151"/>
    </location>
</feature>
<evidence type="ECO:0000313" key="6">
    <source>
        <dbReference type="Proteomes" id="UP000622638"/>
    </source>
</evidence>
<gene>
    <name evidence="3" type="ORF">GCM10011572_03270</name>
    <name evidence="4" type="ORF">GM672_18920</name>
</gene>
<dbReference type="EMBL" id="WNKZ01000061">
    <property type="protein sequence ID" value="MTV54805.1"/>
    <property type="molecule type" value="Genomic_DNA"/>
</dbReference>
<dbReference type="RefSeq" id="WP_155472089.1">
    <property type="nucleotide sequence ID" value="NZ_BMKG01000001.1"/>
</dbReference>
<reference evidence="3" key="4">
    <citation type="submission" date="2024-05" db="EMBL/GenBank/DDBJ databases">
        <authorList>
            <person name="Sun Q."/>
            <person name="Zhou Y."/>
        </authorList>
    </citation>
    <scope>NUCLEOTIDE SEQUENCE</scope>
    <source>
        <strain evidence="3">CGMCC 1.15931</strain>
    </source>
</reference>
<feature type="compositionally biased region" description="Low complexity" evidence="1">
    <location>
        <begin position="76"/>
        <end position="103"/>
    </location>
</feature>
<dbReference type="Proteomes" id="UP000622638">
    <property type="component" value="Unassembled WGS sequence"/>
</dbReference>
<organism evidence="4 5">
    <name type="scientific">Pseudoduganella buxea</name>
    <dbReference type="NCBI Taxonomy" id="1949069"/>
    <lineage>
        <taxon>Bacteria</taxon>
        <taxon>Pseudomonadati</taxon>
        <taxon>Pseudomonadota</taxon>
        <taxon>Betaproteobacteria</taxon>
        <taxon>Burkholderiales</taxon>
        <taxon>Oxalobacteraceae</taxon>
        <taxon>Telluria group</taxon>
        <taxon>Pseudoduganella</taxon>
    </lineage>
</organism>
<name>A0A6I3T1P4_9BURK</name>
<dbReference type="EMBL" id="BMKG01000001">
    <property type="protein sequence ID" value="GGB84694.1"/>
    <property type="molecule type" value="Genomic_DNA"/>
</dbReference>
<proteinExistence type="predicted"/>
<dbReference type="OrthoDB" id="8759697at2"/>
<sequence length="151" mass="14834">MRVSPYTAASATAAFLITIIAGAGHAQTAMESIKNKPGSVGLQPTQANSTSAATMPDNGEARKERKTGQQNTIPRSGNVSGNANAKNGGASGESGAAGATGSSQPAQAVPGDTARRAGHDGAGTSGHGSGKADSRTDSNSNGTQGRSNMTH</sequence>
<feature type="compositionally biased region" description="Gly residues" evidence="1">
    <location>
        <begin position="120"/>
        <end position="129"/>
    </location>
</feature>